<dbReference type="Pfam" id="PF00877">
    <property type="entry name" value="NLPC_P60"/>
    <property type="match status" value="1"/>
</dbReference>
<dbReference type="EMBL" id="BOOH01000067">
    <property type="protein sequence ID" value="GIH81043.1"/>
    <property type="molecule type" value="Genomic_DNA"/>
</dbReference>
<dbReference type="Proteomes" id="UP000616724">
    <property type="component" value="Unassembled WGS sequence"/>
</dbReference>
<comment type="caution">
    <text evidence="7">The sequence shown here is derived from an EMBL/GenBank/DDBJ whole genome shotgun (WGS) entry which is preliminary data.</text>
</comment>
<feature type="compositionally biased region" description="Low complexity" evidence="5">
    <location>
        <begin position="48"/>
        <end position="75"/>
    </location>
</feature>
<dbReference type="GO" id="GO:0008234">
    <property type="term" value="F:cysteine-type peptidase activity"/>
    <property type="evidence" value="ECO:0007669"/>
    <property type="project" value="UniProtKB-KW"/>
</dbReference>
<feature type="region of interest" description="Disordered" evidence="5">
    <location>
        <begin position="48"/>
        <end position="81"/>
    </location>
</feature>
<dbReference type="PANTHER" id="PTHR47053">
    <property type="entry name" value="MUREIN DD-ENDOPEPTIDASE MEPH-RELATED"/>
    <property type="match status" value="1"/>
</dbReference>
<evidence type="ECO:0000256" key="3">
    <source>
        <dbReference type="ARBA" id="ARBA00022801"/>
    </source>
</evidence>
<sequence length="296" mass="29781">MSITDVTARIAQLRTQFGGTPAVSSAAAPTGASATSATDFAATLEEAKQTAQTTAGGTGATTSTGATGKVTSGSADGKVTGQDVVEQARRYLGVPYLWGGTDPSRGLDCSGLVQLVYKKLGVSLPRVSQDQQNEGRSIPSLKQAQPGDLLTFGSPATHIGIYIGDGKMLHAPRTGDVVKIVDMDDYYRKPTDIRRILPGEAAGAVTSSAATQATPSALNVAGMGMSGTGSDPATTTGLLAAMAGMQPGYGAAASDSNPALNLPQVPSGAADGLGTGLYDPAQAYVRTIQSAMNGIG</sequence>
<name>A0A8J3RZP7_9ACTN</name>
<dbReference type="InterPro" id="IPR000064">
    <property type="entry name" value="NLP_P60_dom"/>
</dbReference>
<dbReference type="Gene3D" id="3.90.1720.10">
    <property type="entry name" value="endopeptidase domain like (from Nostoc punctiforme)"/>
    <property type="match status" value="1"/>
</dbReference>
<gene>
    <name evidence="7" type="ORF">Plo01_74720</name>
</gene>
<reference evidence="7 8" key="1">
    <citation type="submission" date="2021-01" db="EMBL/GenBank/DDBJ databases">
        <title>Whole genome shotgun sequence of Planobispora longispora NBRC 13918.</title>
        <authorList>
            <person name="Komaki H."/>
            <person name="Tamura T."/>
        </authorList>
    </citation>
    <scope>NUCLEOTIDE SEQUENCE [LARGE SCALE GENOMIC DNA]</scope>
    <source>
        <strain evidence="7 8">NBRC 13918</strain>
    </source>
</reference>
<organism evidence="7 8">
    <name type="scientific">Planobispora longispora</name>
    <dbReference type="NCBI Taxonomy" id="28887"/>
    <lineage>
        <taxon>Bacteria</taxon>
        <taxon>Bacillati</taxon>
        <taxon>Actinomycetota</taxon>
        <taxon>Actinomycetes</taxon>
        <taxon>Streptosporangiales</taxon>
        <taxon>Streptosporangiaceae</taxon>
        <taxon>Planobispora</taxon>
    </lineage>
</organism>
<evidence type="ECO:0000259" key="6">
    <source>
        <dbReference type="PROSITE" id="PS51935"/>
    </source>
</evidence>
<dbReference type="InterPro" id="IPR038765">
    <property type="entry name" value="Papain-like_cys_pep_sf"/>
</dbReference>
<evidence type="ECO:0000313" key="8">
    <source>
        <dbReference type="Proteomes" id="UP000616724"/>
    </source>
</evidence>
<dbReference type="PROSITE" id="PS51935">
    <property type="entry name" value="NLPC_P60"/>
    <property type="match status" value="1"/>
</dbReference>
<keyword evidence="4" id="KW-0788">Thiol protease</keyword>
<dbReference type="PANTHER" id="PTHR47053:SF1">
    <property type="entry name" value="MUREIN DD-ENDOPEPTIDASE MEPH-RELATED"/>
    <property type="match status" value="1"/>
</dbReference>
<keyword evidence="2" id="KW-0645">Protease</keyword>
<feature type="region of interest" description="Disordered" evidence="5">
    <location>
        <begin position="127"/>
        <end position="146"/>
    </location>
</feature>
<keyword evidence="8" id="KW-1185">Reference proteome</keyword>
<evidence type="ECO:0000313" key="7">
    <source>
        <dbReference type="EMBL" id="GIH81043.1"/>
    </source>
</evidence>
<evidence type="ECO:0000256" key="1">
    <source>
        <dbReference type="ARBA" id="ARBA00007074"/>
    </source>
</evidence>
<evidence type="ECO:0000256" key="5">
    <source>
        <dbReference type="SAM" id="MobiDB-lite"/>
    </source>
</evidence>
<dbReference type="GO" id="GO:0006508">
    <property type="term" value="P:proteolysis"/>
    <property type="evidence" value="ECO:0007669"/>
    <property type="project" value="UniProtKB-KW"/>
</dbReference>
<dbReference type="InterPro" id="IPR051202">
    <property type="entry name" value="Peptidase_C40"/>
</dbReference>
<protein>
    <recommendedName>
        <fullName evidence="6">NlpC/P60 domain-containing protein</fullName>
    </recommendedName>
</protein>
<accession>A0A8J3RZP7</accession>
<evidence type="ECO:0000256" key="4">
    <source>
        <dbReference type="ARBA" id="ARBA00022807"/>
    </source>
</evidence>
<feature type="domain" description="NlpC/P60" evidence="6">
    <location>
        <begin position="78"/>
        <end position="198"/>
    </location>
</feature>
<dbReference type="RefSeq" id="WP_203895445.1">
    <property type="nucleotide sequence ID" value="NZ_BOOH01000067.1"/>
</dbReference>
<dbReference type="AlphaFoldDB" id="A0A8J3RZP7"/>
<keyword evidence="3" id="KW-0378">Hydrolase</keyword>
<evidence type="ECO:0000256" key="2">
    <source>
        <dbReference type="ARBA" id="ARBA00022670"/>
    </source>
</evidence>
<comment type="similarity">
    <text evidence="1">Belongs to the peptidase C40 family.</text>
</comment>
<dbReference type="SUPFAM" id="SSF54001">
    <property type="entry name" value="Cysteine proteinases"/>
    <property type="match status" value="1"/>
</dbReference>
<proteinExistence type="inferred from homology"/>
<feature type="compositionally biased region" description="Polar residues" evidence="5">
    <location>
        <begin position="127"/>
        <end position="143"/>
    </location>
</feature>